<keyword evidence="4" id="KW-0804">Transcription</keyword>
<keyword evidence="1" id="KW-0805">Transcription regulation</keyword>
<dbReference type="Pfam" id="PF04542">
    <property type="entry name" value="Sigma70_r2"/>
    <property type="match status" value="1"/>
</dbReference>
<evidence type="ECO:0000256" key="1">
    <source>
        <dbReference type="ARBA" id="ARBA00023015"/>
    </source>
</evidence>
<organism evidence="7 8">
    <name type="scientific">Angustibacter aerolatus</name>
    <dbReference type="NCBI Taxonomy" id="1162965"/>
    <lineage>
        <taxon>Bacteria</taxon>
        <taxon>Bacillati</taxon>
        <taxon>Actinomycetota</taxon>
        <taxon>Actinomycetes</taxon>
        <taxon>Kineosporiales</taxon>
        <taxon>Kineosporiaceae</taxon>
    </lineage>
</organism>
<reference evidence="8" key="1">
    <citation type="journal article" date="2019" name="Int. J. Syst. Evol. Microbiol.">
        <title>The Global Catalogue of Microorganisms (GCM) 10K type strain sequencing project: providing services to taxonomists for standard genome sequencing and annotation.</title>
        <authorList>
            <consortium name="The Broad Institute Genomics Platform"/>
            <consortium name="The Broad Institute Genome Sequencing Center for Infectious Disease"/>
            <person name="Wu L."/>
            <person name="Ma J."/>
        </authorList>
    </citation>
    <scope>NUCLEOTIDE SEQUENCE [LARGE SCALE GENOMIC DNA]</scope>
    <source>
        <strain evidence="8">NBRC 108730</strain>
    </source>
</reference>
<keyword evidence="8" id="KW-1185">Reference proteome</keyword>
<sequence>MPLSCPTTAPRLARPAAPDAPLDEAARTLVRAHLPIVGYLVSEIISRVPQQVQRDDLVSAGQAALVKSARTYDATTGVPFGHYARTRIRGALVDELRAADWASRGARTRAKQPGQRRGAPRRRARPLAHRRRAWPASSRATRPP</sequence>
<dbReference type="InterPro" id="IPR013325">
    <property type="entry name" value="RNA_pol_sigma_r2"/>
</dbReference>
<accession>A0ABQ6JKU5</accession>
<feature type="compositionally biased region" description="Basic residues" evidence="5">
    <location>
        <begin position="118"/>
        <end position="133"/>
    </location>
</feature>
<proteinExistence type="predicted"/>
<evidence type="ECO:0000313" key="7">
    <source>
        <dbReference type="EMBL" id="GMA88887.1"/>
    </source>
</evidence>
<feature type="region of interest" description="Disordered" evidence="5">
    <location>
        <begin position="102"/>
        <end position="144"/>
    </location>
</feature>
<dbReference type="EMBL" id="BSUZ01000001">
    <property type="protein sequence ID" value="GMA88887.1"/>
    <property type="molecule type" value="Genomic_DNA"/>
</dbReference>
<gene>
    <name evidence="7" type="ORF">GCM10025868_41370</name>
</gene>
<feature type="domain" description="RNA polymerase sigma-70 region 2" evidence="6">
    <location>
        <begin position="29"/>
        <end position="101"/>
    </location>
</feature>
<comment type="caution">
    <text evidence="7">The sequence shown here is derived from an EMBL/GenBank/DDBJ whole genome shotgun (WGS) entry which is preliminary data.</text>
</comment>
<dbReference type="Gene3D" id="1.10.1740.10">
    <property type="match status" value="1"/>
</dbReference>
<evidence type="ECO:0000259" key="6">
    <source>
        <dbReference type="Pfam" id="PF04542"/>
    </source>
</evidence>
<evidence type="ECO:0000256" key="5">
    <source>
        <dbReference type="SAM" id="MobiDB-lite"/>
    </source>
</evidence>
<dbReference type="SUPFAM" id="SSF88946">
    <property type="entry name" value="Sigma2 domain of RNA polymerase sigma factors"/>
    <property type="match status" value="1"/>
</dbReference>
<evidence type="ECO:0000256" key="3">
    <source>
        <dbReference type="ARBA" id="ARBA00023125"/>
    </source>
</evidence>
<dbReference type="InterPro" id="IPR007627">
    <property type="entry name" value="RNA_pol_sigma70_r2"/>
</dbReference>
<dbReference type="PANTHER" id="PTHR30385:SF7">
    <property type="entry name" value="RNA POLYMERASE SIGMA FACTOR FLIA"/>
    <property type="match status" value="1"/>
</dbReference>
<protein>
    <recommendedName>
        <fullName evidence="6">RNA polymerase sigma-70 region 2 domain-containing protein</fullName>
    </recommendedName>
</protein>
<name>A0ABQ6JKU5_9ACTN</name>
<evidence type="ECO:0000256" key="2">
    <source>
        <dbReference type="ARBA" id="ARBA00023082"/>
    </source>
</evidence>
<dbReference type="Proteomes" id="UP001157017">
    <property type="component" value="Unassembled WGS sequence"/>
</dbReference>
<keyword evidence="3" id="KW-0238">DNA-binding</keyword>
<evidence type="ECO:0000313" key="8">
    <source>
        <dbReference type="Proteomes" id="UP001157017"/>
    </source>
</evidence>
<keyword evidence="2" id="KW-0731">Sigma factor</keyword>
<dbReference type="PANTHER" id="PTHR30385">
    <property type="entry name" value="SIGMA FACTOR F FLAGELLAR"/>
    <property type="match status" value="1"/>
</dbReference>
<evidence type="ECO:0000256" key="4">
    <source>
        <dbReference type="ARBA" id="ARBA00023163"/>
    </source>
</evidence>